<feature type="region of interest" description="Disordered" evidence="1">
    <location>
        <begin position="1"/>
        <end position="45"/>
    </location>
</feature>
<protein>
    <submittedName>
        <fullName evidence="2">Uncharacterized protein</fullName>
    </submittedName>
</protein>
<gene>
    <name evidence="2" type="ORF">PCOR1329_LOCUS69365</name>
</gene>
<organism evidence="2 3">
    <name type="scientific">Prorocentrum cordatum</name>
    <dbReference type="NCBI Taxonomy" id="2364126"/>
    <lineage>
        <taxon>Eukaryota</taxon>
        <taxon>Sar</taxon>
        <taxon>Alveolata</taxon>
        <taxon>Dinophyceae</taxon>
        <taxon>Prorocentrales</taxon>
        <taxon>Prorocentraceae</taxon>
        <taxon>Prorocentrum</taxon>
    </lineage>
</organism>
<evidence type="ECO:0000256" key="1">
    <source>
        <dbReference type="SAM" id="MobiDB-lite"/>
    </source>
</evidence>
<feature type="compositionally biased region" description="Basic residues" evidence="1">
    <location>
        <begin position="513"/>
        <end position="527"/>
    </location>
</feature>
<comment type="caution">
    <text evidence="2">The sequence shown here is derived from an EMBL/GenBank/DDBJ whole genome shotgun (WGS) entry which is preliminary data.</text>
</comment>
<evidence type="ECO:0000313" key="3">
    <source>
        <dbReference type="Proteomes" id="UP001189429"/>
    </source>
</evidence>
<evidence type="ECO:0000313" key="2">
    <source>
        <dbReference type="EMBL" id="CAK0888608.1"/>
    </source>
</evidence>
<accession>A0ABN9WR69</accession>
<feature type="compositionally biased region" description="Low complexity" evidence="1">
    <location>
        <begin position="14"/>
        <end position="28"/>
    </location>
</feature>
<reference evidence="2" key="1">
    <citation type="submission" date="2023-10" db="EMBL/GenBank/DDBJ databases">
        <authorList>
            <person name="Chen Y."/>
            <person name="Shah S."/>
            <person name="Dougan E. K."/>
            <person name="Thang M."/>
            <person name="Chan C."/>
        </authorList>
    </citation>
    <scope>NUCLEOTIDE SEQUENCE [LARGE SCALE GENOMIC DNA]</scope>
</reference>
<feature type="non-terminal residue" evidence="2">
    <location>
        <position position="527"/>
    </location>
</feature>
<dbReference type="EMBL" id="CAUYUJ010019102">
    <property type="protein sequence ID" value="CAK0888608.1"/>
    <property type="molecule type" value="Genomic_DNA"/>
</dbReference>
<feature type="non-terminal residue" evidence="2">
    <location>
        <position position="1"/>
    </location>
</feature>
<dbReference type="Proteomes" id="UP001189429">
    <property type="component" value="Unassembled WGS sequence"/>
</dbReference>
<keyword evidence="3" id="KW-1185">Reference proteome</keyword>
<feature type="region of interest" description="Disordered" evidence="1">
    <location>
        <begin position="504"/>
        <end position="527"/>
    </location>
</feature>
<proteinExistence type="predicted"/>
<sequence>PSTARQRWWLSPCGAGAPPRRGRGAAAPVSSLAMSGSRAPPGAERARAESRLATRAFLQAATRGDCKTMRLIARETGADLHGPLARDAHGNDPEQLLLRASGHLTPAQVKAARREVRELPRMLAAAEAAKSKASGPVPAGGLGGTMLSMRTQSAASLQPAISLVQSGLFADKRDTVLSAPGPMDPQPSAGADVTAGQAAGRNLRAREQRMHSTFASLANAVVGERARDAICASAVDSRRLLRSVPSDMSRSMPSLAEALRSEELAVTAVSRRPDLLQLEGTRFKRLVPTLTSIFGGKEAAPDVAYAVSARPELLEVEHAQGLLDSFKLLCDCVDGVADARFMVLQTLAPASVVVKARSWSREEFVGEYHRIPGGRAWDRPVYMKPASSMAHLGYGRDMYLVFYGGRNPGTGEVDGRWLLTPFFGGSSASSPAVTPATPAGVSSERSEALAFAPESLSTPDQLSATWSFKEIDSGPKEKPSCPSRWDPDAYVNVVDSGRPRLRSLLSVPAQEMRRRRRRRRRSPWSPS</sequence>
<name>A0ABN9WR69_9DINO</name>